<feature type="non-terminal residue" evidence="3">
    <location>
        <position position="264"/>
    </location>
</feature>
<evidence type="ECO:0000313" key="3">
    <source>
        <dbReference type="EMBL" id="PNX87819.1"/>
    </source>
</evidence>
<dbReference type="InterPro" id="IPR039537">
    <property type="entry name" value="Retrotran_Ty1/copia-like"/>
</dbReference>
<comment type="caution">
    <text evidence="3">The sequence shown here is derived from an EMBL/GenBank/DDBJ whole genome shotgun (WGS) entry which is preliminary data.</text>
</comment>
<dbReference type="PROSITE" id="PS50158">
    <property type="entry name" value="ZF_CCHC"/>
    <property type="match status" value="1"/>
</dbReference>
<evidence type="ECO:0000259" key="2">
    <source>
        <dbReference type="PROSITE" id="PS50158"/>
    </source>
</evidence>
<evidence type="ECO:0000313" key="4">
    <source>
        <dbReference type="Proteomes" id="UP000236291"/>
    </source>
</evidence>
<dbReference type="PANTHER" id="PTHR42648:SF27">
    <property type="entry name" value="RNA-DIRECTED DNA POLYMERASE"/>
    <property type="match status" value="1"/>
</dbReference>
<keyword evidence="1" id="KW-0479">Metal-binding</keyword>
<dbReference type="PANTHER" id="PTHR42648">
    <property type="entry name" value="TRANSPOSASE, PUTATIVE-RELATED"/>
    <property type="match status" value="1"/>
</dbReference>
<gene>
    <name evidence="3" type="ORF">L195_g043916</name>
</gene>
<reference evidence="3 4" key="1">
    <citation type="journal article" date="2014" name="Am. J. Bot.">
        <title>Genome assembly and annotation for red clover (Trifolium pratense; Fabaceae).</title>
        <authorList>
            <person name="Istvanek J."/>
            <person name="Jaros M."/>
            <person name="Krenek A."/>
            <person name="Repkova J."/>
        </authorList>
    </citation>
    <scope>NUCLEOTIDE SEQUENCE [LARGE SCALE GENOMIC DNA]</scope>
    <source>
        <strain evidence="4">cv. Tatra</strain>
        <tissue evidence="3">Young leaves</tissue>
    </source>
</reference>
<dbReference type="AlphaFoldDB" id="A0A2K3MAM0"/>
<dbReference type="GO" id="GO:0003676">
    <property type="term" value="F:nucleic acid binding"/>
    <property type="evidence" value="ECO:0007669"/>
    <property type="project" value="InterPro"/>
</dbReference>
<proteinExistence type="predicted"/>
<feature type="domain" description="CCHC-type" evidence="2">
    <location>
        <begin position="115"/>
        <end position="130"/>
    </location>
</feature>
<organism evidence="3 4">
    <name type="scientific">Trifolium pratense</name>
    <name type="common">Red clover</name>
    <dbReference type="NCBI Taxonomy" id="57577"/>
    <lineage>
        <taxon>Eukaryota</taxon>
        <taxon>Viridiplantae</taxon>
        <taxon>Streptophyta</taxon>
        <taxon>Embryophyta</taxon>
        <taxon>Tracheophyta</taxon>
        <taxon>Spermatophyta</taxon>
        <taxon>Magnoliopsida</taxon>
        <taxon>eudicotyledons</taxon>
        <taxon>Gunneridae</taxon>
        <taxon>Pentapetalae</taxon>
        <taxon>rosids</taxon>
        <taxon>fabids</taxon>
        <taxon>Fabales</taxon>
        <taxon>Fabaceae</taxon>
        <taxon>Papilionoideae</taxon>
        <taxon>50 kb inversion clade</taxon>
        <taxon>NPAAA clade</taxon>
        <taxon>Hologalegina</taxon>
        <taxon>IRL clade</taxon>
        <taxon>Trifolieae</taxon>
        <taxon>Trifolium</taxon>
    </lineage>
</organism>
<dbReference type="Gene3D" id="4.10.60.10">
    <property type="entry name" value="Zinc finger, CCHC-type"/>
    <property type="match status" value="1"/>
</dbReference>
<dbReference type="SUPFAM" id="SSF57756">
    <property type="entry name" value="Retrovirus zinc finger-like domains"/>
    <property type="match status" value="1"/>
</dbReference>
<keyword evidence="1" id="KW-0862">Zinc</keyword>
<dbReference type="InterPro" id="IPR036875">
    <property type="entry name" value="Znf_CCHC_sf"/>
</dbReference>
<dbReference type="EMBL" id="ASHM01054859">
    <property type="protein sequence ID" value="PNX87819.1"/>
    <property type="molecule type" value="Genomic_DNA"/>
</dbReference>
<dbReference type="SMART" id="SM00343">
    <property type="entry name" value="ZnF_C2HC"/>
    <property type="match status" value="1"/>
</dbReference>
<dbReference type="Proteomes" id="UP000236291">
    <property type="component" value="Unassembled WGS sequence"/>
</dbReference>
<accession>A0A2K3MAM0</accession>
<dbReference type="GO" id="GO:0008270">
    <property type="term" value="F:zinc ion binding"/>
    <property type="evidence" value="ECO:0007669"/>
    <property type="project" value="UniProtKB-KW"/>
</dbReference>
<name>A0A2K3MAM0_TRIPR</name>
<reference evidence="3 4" key="2">
    <citation type="journal article" date="2017" name="Front. Plant Sci.">
        <title>Gene Classification and Mining of Molecular Markers Useful in Red Clover (Trifolium pratense) Breeding.</title>
        <authorList>
            <person name="Istvanek J."/>
            <person name="Dluhosova J."/>
            <person name="Dluhos P."/>
            <person name="Patkova L."/>
            <person name="Nedelnik J."/>
            <person name="Repkova J."/>
        </authorList>
    </citation>
    <scope>NUCLEOTIDE SEQUENCE [LARGE SCALE GENOMIC DNA]</scope>
    <source>
        <strain evidence="4">cv. Tatra</strain>
        <tissue evidence="3">Young leaves</tissue>
    </source>
</reference>
<sequence length="264" mass="29627">MTTNSSNNILRSILEKEKLSGNNFLDWPQNLRIVLKNEKKLYVLEEPIPKEEPPNSAHKAERDAYKKHIDDALEVGCLMLATMNSELQKEHENMNAFDMIEHLKPKSGITKEGNCFQCSKTGHWKSNCPKYLEDKKNGIENSNSTGLKRSRELAKGEVDLRVGNEAKVAALAIGTYVLTLPSGYINEKRISKLHKCGLLDSLDYESFETCRSCLLGKMTKSPFTGKGERASDLLALIHTDVCGPMTTPARGGFQYFITFTDDYS</sequence>
<protein>
    <recommendedName>
        <fullName evidence="2">CCHC-type domain-containing protein</fullName>
    </recommendedName>
</protein>
<evidence type="ECO:0000256" key="1">
    <source>
        <dbReference type="PROSITE-ProRule" id="PRU00047"/>
    </source>
</evidence>
<dbReference type="InterPro" id="IPR001878">
    <property type="entry name" value="Znf_CCHC"/>
</dbReference>
<keyword evidence="1" id="KW-0863">Zinc-finger</keyword>